<feature type="signal peptide" evidence="1">
    <location>
        <begin position="1"/>
        <end position="19"/>
    </location>
</feature>
<dbReference type="RefSeq" id="WP_015539854.1">
    <property type="nucleotide sequence ID" value="NC_021021.1"/>
</dbReference>
<gene>
    <name evidence="2" type="ORF">GPA_22560</name>
</gene>
<proteinExistence type="predicted"/>
<protein>
    <recommendedName>
        <fullName evidence="4">Lipoprotein</fullName>
    </recommendedName>
</protein>
<organism evidence="2 3">
    <name type="scientific">Gordonibacter pamelaeae 7-10-1-b</name>
    <dbReference type="NCBI Taxonomy" id="657308"/>
    <lineage>
        <taxon>Bacteria</taxon>
        <taxon>Bacillati</taxon>
        <taxon>Actinomycetota</taxon>
        <taxon>Coriobacteriia</taxon>
        <taxon>Eggerthellales</taxon>
        <taxon>Eggerthellaceae</taxon>
        <taxon>Gordonibacter</taxon>
    </lineage>
</organism>
<sequence length="168" mass="18813">MKKIFALATALAISLCMFGCGSSITLDRTVAVKDMTINVPSNWEESGYATGDFAESKSFMDADTGRWLGVYYTSKFTSKETPEEKAKKFRESHAGGDDFHENAISETVIDGAKCTVYEYSYTINSREGKPVEEVFREAYIYRSYDYYEVSGYGCQDVFDAALKSIKLS</sequence>
<dbReference type="AlphaFoldDB" id="D6E9W3"/>
<evidence type="ECO:0000313" key="2">
    <source>
        <dbReference type="EMBL" id="CBL04510.1"/>
    </source>
</evidence>
<feature type="chain" id="PRO_5039702860" description="Lipoprotein" evidence="1">
    <location>
        <begin position="20"/>
        <end position="168"/>
    </location>
</feature>
<dbReference type="EMBL" id="FP929047">
    <property type="protein sequence ID" value="CBL04510.1"/>
    <property type="molecule type" value="Genomic_DNA"/>
</dbReference>
<keyword evidence="1" id="KW-0732">Signal</keyword>
<evidence type="ECO:0008006" key="4">
    <source>
        <dbReference type="Google" id="ProtNLM"/>
    </source>
</evidence>
<dbReference type="Proteomes" id="UP000008805">
    <property type="component" value="Chromosome"/>
</dbReference>
<reference evidence="2 3" key="1">
    <citation type="submission" date="2010-03" db="EMBL/GenBank/DDBJ databases">
        <title>The genome sequence of Gordonibacter pamelaeae 7-10-1-bT.</title>
        <authorList>
            <consortium name="metaHIT consortium -- http://www.metahit.eu/"/>
            <person name="Pajon A."/>
            <person name="Turner K."/>
            <person name="Parkhill J."/>
            <person name="Timmis K."/>
            <person name="Oxley A."/>
            <person name="Wurdemann D."/>
        </authorList>
    </citation>
    <scope>NUCLEOTIDE SEQUENCE [LARGE SCALE GENOMIC DNA]</scope>
    <source>
        <strain evidence="3">7-10-1-b</strain>
    </source>
</reference>
<reference evidence="2 3" key="2">
    <citation type="submission" date="2010-03" db="EMBL/GenBank/DDBJ databases">
        <authorList>
            <person name="Pajon A."/>
        </authorList>
    </citation>
    <scope>NUCLEOTIDE SEQUENCE [LARGE SCALE GENOMIC DNA]</scope>
    <source>
        <strain evidence="3">7-10-1-b</strain>
    </source>
</reference>
<keyword evidence="3" id="KW-1185">Reference proteome</keyword>
<evidence type="ECO:0000313" key="3">
    <source>
        <dbReference type="Proteomes" id="UP000008805"/>
    </source>
</evidence>
<dbReference type="HOGENOM" id="CLU_1584160_0_0_11"/>
<accession>D6E9W3</accession>
<dbReference type="KEGG" id="gpa:GPA_22560"/>
<dbReference type="BioCyc" id="GPAM657308:GPA_RS10520-MONOMER"/>
<name>D6E9W3_9ACTN</name>
<evidence type="ECO:0000256" key="1">
    <source>
        <dbReference type="SAM" id="SignalP"/>
    </source>
</evidence>